<keyword evidence="1" id="KW-0812">Transmembrane</keyword>
<reference evidence="2 3" key="1">
    <citation type="submission" date="2019-01" db="EMBL/GenBank/DDBJ databases">
        <authorList>
            <consortium name="Pathogen Informatics"/>
        </authorList>
    </citation>
    <scope>NUCLEOTIDE SEQUENCE [LARGE SCALE GENOMIC DNA]</scope>
    <source>
        <strain evidence="2 3">NCTC10146</strain>
        <plasmid evidence="3">8</plasmid>
    </source>
</reference>
<geneLocation type="plasmid" evidence="2 3">
    <name>8</name>
</geneLocation>
<feature type="transmembrane region" description="Helical" evidence="1">
    <location>
        <begin position="29"/>
        <end position="48"/>
    </location>
</feature>
<name>A0A449ARX4_9BACT</name>
<accession>A0A449ARX4</accession>
<evidence type="ECO:0000313" key="3">
    <source>
        <dbReference type="Proteomes" id="UP000290495"/>
    </source>
</evidence>
<organism evidence="2 3">
    <name type="scientific">Mycoplasmopsis canis</name>
    <dbReference type="NCBI Taxonomy" id="29555"/>
    <lineage>
        <taxon>Bacteria</taxon>
        <taxon>Bacillati</taxon>
        <taxon>Mycoplasmatota</taxon>
        <taxon>Mycoplasmoidales</taxon>
        <taxon>Metamycoplasmataceae</taxon>
        <taxon>Mycoplasmopsis</taxon>
    </lineage>
</organism>
<dbReference type="EMBL" id="LR215017">
    <property type="protein sequence ID" value="VEU69278.1"/>
    <property type="molecule type" value="Genomic_DNA"/>
</dbReference>
<keyword evidence="1" id="KW-0472">Membrane</keyword>
<keyword evidence="2" id="KW-0614">Plasmid</keyword>
<dbReference type="Proteomes" id="UP000290495">
    <property type="component" value="Plasmid 8"/>
</dbReference>
<sequence length="78" mass="9428">MTNDLFEKKRIYVNYGSQISSKSRNEWIFIYKIILILFFFSGILTLFLKLDSSLFPQFWSNQIEVPCRCKTSYLLRHH</sequence>
<keyword evidence="1" id="KW-1133">Transmembrane helix</keyword>
<proteinExistence type="predicted"/>
<gene>
    <name evidence="2" type="ORF">NCTC10146_00771</name>
</gene>
<dbReference type="AlphaFoldDB" id="A0A449ARX4"/>
<protein>
    <submittedName>
        <fullName evidence="2">Uncharacterized protein</fullName>
    </submittedName>
</protein>
<evidence type="ECO:0000256" key="1">
    <source>
        <dbReference type="SAM" id="Phobius"/>
    </source>
</evidence>
<evidence type="ECO:0000313" key="2">
    <source>
        <dbReference type="EMBL" id="VEU69278.1"/>
    </source>
</evidence>